<keyword evidence="1" id="KW-0732">Signal</keyword>
<evidence type="ECO:0000256" key="1">
    <source>
        <dbReference type="SAM" id="SignalP"/>
    </source>
</evidence>
<reference evidence="2 3" key="1">
    <citation type="submission" date="2015-11" db="EMBL/GenBank/DDBJ databases">
        <title>Exploring the genomic traits of fungus-feeding bacterial genus Collimonas.</title>
        <authorList>
            <person name="Song C."/>
            <person name="Schmidt R."/>
            <person name="de Jager V."/>
            <person name="Krzyzanowska D."/>
            <person name="Jongedijk E."/>
            <person name="Cankar K."/>
            <person name="Beekwilder J."/>
            <person name="van Veen A."/>
            <person name="de Boer W."/>
            <person name="van Veen J.A."/>
            <person name="Garbeva P."/>
        </authorList>
    </citation>
    <scope>NUCLEOTIDE SEQUENCE [LARGE SCALE GENOMIC DNA]</scope>
    <source>
        <strain evidence="2 3">Ter91</strain>
    </source>
</reference>
<dbReference type="STRING" id="279113.CPter91_1509"/>
<dbReference type="OrthoDB" id="8781810at2"/>
<gene>
    <name evidence="2" type="ORF">CPter91_1509</name>
</gene>
<feature type="signal peptide" evidence="1">
    <location>
        <begin position="1"/>
        <end position="26"/>
    </location>
</feature>
<dbReference type="Proteomes" id="UP000074561">
    <property type="component" value="Chromosome"/>
</dbReference>
<evidence type="ECO:0000313" key="3">
    <source>
        <dbReference type="Proteomes" id="UP000074561"/>
    </source>
</evidence>
<protein>
    <recommendedName>
        <fullName evidence="4">Lipoprotein</fullName>
    </recommendedName>
</protein>
<dbReference type="PROSITE" id="PS51257">
    <property type="entry name" value="PROKAR_LIPOPROTEIN"/>
    <property type="match status" value="1"/>
</dbReference>
<dbReference type="AlphaFoldDB" id="A0A127Q1H1"/>
<accession>A0A127Q1H1</accession>
<name>A0A127Q1H1_9BURK</name>
<organism evidence="2 3">
    <name type="scientific">Collimonas pratensis</name>
    <dbReference type="NCBI Taxonomy" id="279113"/>
    <lineage>
        <taxon>Bacteria</taxon>
        <taxon>Pseudomonadati</taxon>
        <taxon>Pseudomonadota</taxon>
        <taxon>Betaproteobacteria</taxon>
        <taxon>Burkholderiales</taxon>
        <taxon>Oxalobacteraceae</taxon>
        <taxon>Collimonas</taxon>
    </lineage>
</organism>
<evidence type="ECO:0000313" key="2">
    <source>
        <dbReference type="EMBL" id="AMP03889.1"/>
    </source>
</evidence>
<dbReference type="KEGG" id="cpra:CPter91_1509"/>
<dbReference type="EMBL" id="CP013234">
    <property type="protein sequence ID" value="AMP03889.1"/>
    <property type="molecule type" value="Genomic_DNA"/>
</dbReference>
<evidence type="ECO:0008006" key="4">
    <source>
        <dbReference type="Google" id="ProtNLM"/>
    </source>
</evidence>
<dbReference type="PATRIC" id="fig|279113.9.peg.1504"/>
<sequence length="91" mass="9421">MNTSSKLLVAVTLLATLSVSAVPAMAAACAAKQTVAKADDIPLLMPPIVIVGKRLTPEEKAMYAAQDRALNMKKIARKKNASTATAALSAL</sequence>
<feature type="chain" id="PRO_5007277453" description="Lipoprotein" evidence="1">
    <location>
        <begin position="27"/>
        <end position="91"/>
    </location>
</feature>
<dbReference type="RefSeq" id="WP_150119641.1">
    <property type="nucleotide sequence ID" value="NZ_CP013234.1"/>
</dbReference>
<proteinExistence type="predicted"/>